<dbReference type="InterPro" id="IPR046519">
    <property type="entry name" value="X-Tfes_XVIPCD"/>
</dbReference>
<proteinExistence type="predicted"/>
<gene>
    <name evidence="3" type="ORF">GCM10023307_18750</name>
</gene>
<reference evidence="4" key="1">
    <citation type="journal article" date="2019" name="Int. J. Syst. Evol. Microbiol.">
        <title>The Global Catalogue of Microorganisms (GCM) 10K type strain sequencing project: providing services to taxonomists for standard genome sequencing and annotation.</title>
        <authorList>
            <consortium name="The Broad Institute Genomics Platform"/>
            <consortium name="The Broad Institute Genome Sequencing Center for Infectious Disease"/>
            <person name="Wu L."/>
            <person name="Ma J."/>
        </authorList>
    </citation>
    <scope>NUCLEOTIDE SEQUENCE [LARGE SCALE GENOMIC DNA]</scope>
    <source>
        <strain evidence="4">JCM 18204</strain>
    </source>
</reference>
<evidence type="ECO:0000313" key="3">
    <source>
        <dbReference type="EMBL" id="GAA4793506.1"/>
    </source>
</evidence>
<accession>A0ABP9BF53</accession>
<dbReference type="RefSeq" id="WP_345303060.1">
    <property type="nucleotide sequence ID" value="NZ_BAABJE010000009.1"/>
</dbReference>
<evidence type="ECO:0000256" key="1">
    <source>
        <dbReference type="SAM" id="MobiDB-lite"/>
    </source>
</evidence>
<feature type="domain" description="X-Tfes XVIPCD" evidence="2">
    <location>
        <begin position="125"/>
        <end position="221"/>
    </location>
</feature>
<keyword evidence="4" id="KW-1185">Reference proteome</keyword>
<evidence type="ECO:0000313" key="4">
    <source>
        <dbReference type="Proteomes" id="UP001499959"/>
    </source>
</evidence>
<protein>
    <recommendedName>
        <fullName evidence="2">X-Tfes XVIPCD domain-containing protein</fullName>
    </recommendedName>
</protein>
<evidence type="ECO:0000259" key="2">
    <source>
        <dbReference type="Pfam" id="PF20410"/>
    </source>
</evidence>
<dbReference type="EMBL" id="BAABJE010000009">
    <property type="protein sequence ID" value="GAA4793506.1"/>
    <property type="molecule type" value="Genomic_DNA"/>
</dbReference>
<dbReference type="Pfam" id="PF20410">
    <property type="entry name" value="X-Tfes_XVIPCD"/>
    <property type="match status" value="1"/>
</dbReference>
<comment type="caution">
    <text evidence="3">The sequence shown here is derived from an EMBL/GenBank/DDBJ whole genome shotgun (WGS) entry which is preliminary data.</text>
</comment>
<organism evidence="3 4">
    <name type="scientific">Lysobacter hankyongensis</name>
    <dbReference type="NCBI Taxonomy" id="1176535"/>
    <lineage>
        <taxon>Bacteria</taxon>
        <taxon>Pseudomonadati</taxon>
        <taxon>Pseudomonadota</taxon>
        <taxon>Gammaproteobacteria</taxon>
        <taxon>Lysobacterales</taxon>
        <taxon>Lysobacteraceae</taxon>
        <taxon>Lysobacter</taxon>
    </lineage>
</organism>
<feature type="compositionally biased region" description="Low complexity" evidence="1">
    <location>
        <begin position="233"/>
        <end position="242"/>
    </location>
</feature>
<feature type="region of interest" description="Disordered" evidence="1">
    <location>
        <begin position="1"/>
        <end position="115"/>
    </location>
</feature>
<name>A0ABP9BF53_9GAMM</name>
<feature type="region of interest" description="Disordered" evidence="1">
    <location>
        <begin position="233"/>
        <end position="256"/>
    </location>
</feature>
<feature type="compositionally biased region" description="Basic and acidic residues" evidence="1">
    <location>
        <begin position="36"/>
        <end position="57"/>
    </location>
</feature>
<dbReference type="Proteomes" id="UP001499959">
    <property type="component" value="Unassembled WGS sequence"/>
</dbReference>
<sequence>MRDARIEDGTGFPPHGGNGAGGIWLAEGEPLQPGQPRRDPLPELPDPRPRERAESRTNESPPGDAPPARGDTPAPRPDIDWCPKLPEQDPQPAPETWDPNPCAPLSSEGRSEGGKWVPETPLLNAPAHPDHKLFKQALSELQQPGLCGLFNSEAQRERVAAAIAAEAKEAGLKGIDHVVAGRDGGKFIAIEGPNPYAPEARRATVDYAEAVARSVEQSTAKITPEACTSKPGEGLLLSELSPPVVPPPSGGVTMLR</sequence>